<proteinExistence type="predicted"/>
<gene>
    <name evidence="1" type="ORF">DVH24_029365</name>
</gene>
<name>A0A498HWW8_MALDO</name>
<reference evidence="1 2" key="1">
    <citation type="submission" date="2018-10" db="EMBL/GenBank/DDBJ databases">
        <title>A high-quality apple genome assembly.</title>
        <authorList>
            <person name="Hu J."/>
        </authorList>
    </citation>
    <scope>NUCLEOTIDE SEQUENCE [LARGE SCALE GENOMIC DNA]</scope>
    <source>
        <strain evidence="2">cv. HFTH1</strain>
        <tissue evidence="1">Young leaf</tissue>
    </source>
</reference>
<protein>
    <submittedName>
        <fullName evidence="1">Uncharacterized protein</fullName>
    </submittedName>
</protein>
<sequence>MLSLLVIGYWLEKEFNFAVKEGCGETLENIKEGELIMVLMNSHLVLVTTNRLTTNFRSRFEHALNVQQNNIVIVESSIVDSEQVERADIIGFVFYREEYSTLFTESDYLSKEVEIQYFLETYKKLLC</sequence>
<organism evidence="1 2">
    <name type="scientific">Malus domestica</name>
    <name type="common">Apple</name>
    <name type="synonym">Pyrus malus</name>
    <dbReference type="NCBI Taxonomy" id="3750"/>
    <lineage>
        <taxon>Eukaryota</taxon>
        <taxon>Viridiplantae</taxon>
        <taxon>Streptophyta</taxon>
        <taxon>Embryophyta</taxon>
        <taxon>Tracheophyta</taxon>
        <taxon>Spermatophyta</taxon>
        <taxon>Magnoliopsida</taxon>
        <taxon>eudicotyledons</taxon>
        <taxon>Gunneridae</taxon>
        <taxon>Pentapetalae</taxon>
        <taxon>rosids</taxon>
        <taxon>fabids</taxon>
        <taxon>Rosales</taxon>
        <taxon>Rosaceae</taxon>
        <taxon>Amygdaloideae</taxon>
        <taxon>Maleae</taxon>
        <taxon>Malus</taxon>
    </lineage>
</organism>
<dbReference type="EMBL" id="RDQH01000341">
    <property type="protein sequence ID" value="RXH74644.1"/>
    <property type="molecule type" value="Genomic_DNA"/>
</dbReference>
<evidence type="ECO:0000313" key="2">
    <source>
        <dbReference type="Proteomes" id="UP000290289"/>
    </source>
</evidence>
<dbReference type="AlphaFoldDB" id="A0A498HWW8"/>
<keyword evidence="2" id="KW-1185">Reference proteome</keyword>
<dbReference type="Proteomes" id="UP000290289">
    <property type="component" value="Chromosome 15"/>
</dbReference>
<comment type="caution">
    <text evidence="1">The sequence shown here is derived from an EMBL/GenBank/DDBJ whole genome shotgun (WGS) entry which is preliminary data.</text>
</comment>
<accession>A0A498HWW8</accession>
<evidence type="ECO:0000313" key="1">
    <source>
        <dbReference type="EMBL" id="RXH74644.1"/>
    </source>
</evidence>